<dbReference type="InterPro" id="IPR035396">
    <property type="entry name" value="Bac_rhamnosid6H"/>
</dbReference>
<dbReference type="Pfam" id="PF17389">
    <property type="entry name" value="Bac_rhamnosid6H"/>
    <property type="match status" value="1"/>
</dbReference>
<dbReference type="OrthoDB" id="10036721at2759"/>
<dbReference type="GO" id="GO:0003824">
    <property type="term" value="F:catalytic activity"/>
    <property type="evidence" value="ECO:0007669"/>
    <property type="project" value="UniProtKB-ARBA"/>
</dbReference>
<dbReference type="SUPFAM" id="SSF48208">
    <property type="entry name" value="Six-hairpin glycosidases"/>
    <property type="match status" value="1"/>
</dbReference>
<dbReference type="Gene3D" id="2.60.420.10">
    <property type="entry name" value="Maltose phosphorylase, domain 3"/>
    <property type="match status" value="1"/>
</dbReference>
<reference evidence="2 3" key="1">
    <citation type="submission" date="2017-01" db="EMBL/GenBank/DDBJ databases">
        <title>Draft genome sequence of Diplodia seriata F98.1, a fungal species involved in grapevine trunk diseases.</title>
        <authorList>
            <person name="Robert-Siegwald G."/>
            <person name="Vallet J."/>
            <person name="Abou-Mansour E."/>
            <person name="Xu J."/>
            <person name="Rey P."/>
            <person name="Bertsch C."/>
            <person name="Rego C."/>
            <person name="Larignon P."/>
            <person name="Fontaine F."/>
            <person name="Lebrun M.-H."/>
        </authorList>
    </citation>
    <scope>NUCLEOTIDE SEQUENCE [LARGE SCALE GENOMIC DNA]</scope>
    <source>
        <strain evidence="2 3">F98.1</strain>
    </source>
</reference>
<dbReference type="EMBL" id="MSZU01000080">
    <property type="protein sequence ID" value="OMP86180.1"/>
    <property type="molecule type" value="Genomic_DNA"/>
</dbReference>
<dbReference type="PANTHER" id="PTHR34987:SF4">
    <property type="entry name" value="ALPHA-L-RHAMNOSIDASE C-TERMINAL DOMAIN-CONTAINING PROTEIN"/>
    <property type="match status" value="1"/>
</dbReference>
<dbReference type="Proteomes" id="UP000190776">
    <property type="component" value="Unassembled WGS sequence"/>
</dbReference>
<organism evidence="2 3">
    <name type="scientific">Diplodia seriata</name>
    <dbReference type="NCBI Taxonomy" id="420778"/>
    <lineage>
        <taxon>Eukaryota</taxon>
        <taxon>Fungi</taxon>
        <taxon>Dikarya</taxon>
        <taxon>Ascomycota</taxon>
        <taxon>Pezizomycotina</taxon>
        <taxon>Dothideomycetes</taxon>
        <taxon>Dothideomycetes incertae sedis</taxon>
        <taxon>Botryosphaeriales</taxon>
        <taxon>Botryosphaeriaceae</taxon>
        <taxon>Diplodia</taxon>
    </lineage>
</organism>
<dbReference type="Gene3D" id="1.50.10.10">
    <property type="match status" value="1"/>
</dbReference>
<dbReference type="AlphaFoldDB" id="A0A1S8BFA4"/>
<protein>
    <recommendedName>
        <fullName evidence="1">Alpha-L-rhamnosidase six-hairpin glycosidase domain-containing protein</fullName>
    </recommendedName>
</protein>
<dbReference type="STRING" id="420778.A0A1S8BFA4"/>
<feature type="domain" description="Alpha-L-rhamnosidase six-hairpin glycosidase" evidence="1">
    <location>
        <begin position="380"/>
        <end position="610"/>
    </location>
</feature>
<evidence type="ECO:0000259" key="1">
    <source>
        <dbReference type="Pfam" id="PF17389"/>
    </source>
</evidence>
<dbReference type="InterPro" id="IPR008928">
    <property type="entry name" value="6-hairpin_glycosidase_sf"/>
</dbReference>
<comment type="caution">
    <text evidence="2">The sequence shown here is derived from an EMBL/GenBank/DDBJ whole genome shotgun (WGS) entry which is preliminary data.</text>
</comment>
<evidence type="ECO:0000313" key="2">
    <source>
        <dbReference type="EMBL" id="OMP86180.1"/>
    </source>
</evidence>
<dbReference type="PANTHER" id="PTHR34987">
    <property type="entry name" value="C, PUTATIVE (AFU_ORTHOLOGUE AFUA_3G02880)-RELATED"/>
    <property type="match status" value="1"/>
</dbReference>
<feature type="non-terminal residue" evidence="2">
    <location>
        <position position="1"/>
    </location>
</feature>
<accession>A0A1S8BFA4</accession>
<gene>
    <name evidence="2" type="ORF">BK809_0003349</name>
</gene>
<proteinExistence type="predicted"/>
<evidence type="ECO:0000313" key="3">
    <source>
        <dbReference type="Proteomes" id="UP000190776"/>
    </source>
</evidence>
<sequence>STSDVYPVAYNFANASTTFNYSSSTCVTLTAAKPVITLDYVWEIGGFPFIEVTDVPTCGVQIESRYSEAKASLDLPQADGPWTFSNGLSNSFRVETFNVSSPGRLQSFFIQGGQRWQAIKLLGQGSFTFCGAGMASGNDVRTLEELPGNFNSSNDMYNKIWALGVRSAQQACIASGSAPSTWEITNDGAFVRGQAPAQSSLGTEYGNYTLTFSTKIARGGTGWRVAASIQGYGQYFVLTSEYPEGTFLNTNRTLLPPSTLVANYGWSLVNQTTLETGPNVYYPLPFEVKEDKWYNITTTINATGYAVSIDGSDPIFVFNANGINSAPSTFSSGDKTSGTWGFGPFQDQQAYFTNVVVEAKNGTVLYKSDLKGASVLEEHGVAANTHNVCLDGAKRDRLVCTGDYAHTQRIIAASTASTAFSTGTLAYALEWQAPNSSLYPNFSGMSASMGASPAVGGTARAGYALIDYQFLYLLAFADYHRATADSSFLATHYPQLRRLADSLAATLVDPATGLVSIPPSLPGIFFLGPSANATAPSALFAHALARAADLASAAGDPDSAASWTATAAAVAAAVDALLWNDEAGTYAVSLDAPSNISVAATAWPILAGIAAPRRRSRAIAALDDRLRLGVGYKSDESVPDALANETALSPNLSGFLLEALMVASREAAFDDAAAMNNSSSGGDGGDGAATRSALSHLLDDLWPAMLTNDAYATGSSWEYVLPDGAPGLGASYTSLAHPWGGAPTYVLTEHVLGVRPTKAGFATWAFEPSGAVSRDVDVEWVRGRVPVPVPGGGGGGAAVEAGWWRVRGGDGVRVRVRVCGVRGTRGVVRVPGRRVVDVVGAECVDEVV</sequence>
<name>A0A1S8BFA4_9PEZI</name>
<dbReference type="InterPro" id="IPR012341">
    <property type="entry name" value="6hp_glycosidase-like_sf"/>
</dbReference>
<dbReference type="GO" id="GO:0005975">
    <property type="term" value="P:carbohydrate metabolic process"/>
    <property type="evidence" value="ECO:0007669"/>
    <property type="project" value="InterPro"/>
</dbReference>